<evidence type="ECO:0000256" key="1">
    <source>
        <dbReference type="SAM" id="MobiDB-lite"/>
    </source>
</evidence>
<evidence type="ECO:0000259" key="4">
    <source>
        <dbReference type="Pfam" id="PF18206"/>
    </source>
</evidence>
<evidence type="ECO:0000256" key="2">
    <source>
        <dbReference type="SAM" id="SignalP"/>
    </source>
</evidence>
<dbReference type="STRING" id="1513271.XM47_02255"/>
<keyword evidence="2" id="KW-0732">Signal</keyword>
<organism evidence="5 6">
    <name type="scientific">Catenovulum maritimum</name>
    <dbReference type="NCBI Taxonomy" id="1513271"/>
    <lineage>
        <taxon>Bacteria</taxon>
        <taxon>Pseudomonadati</taxon>
        <taxon>Pseudomonadota</taxon>
        <taxon>Gammaproteobacteria</taxon>
        <taxon>Alteromonadales</taxon>
        <taxon>Alteromonadaceae</taxon>
        <taxon>Catenovulum</taxon>
    </lineage>
</organism>
<dbReference type="EMBL" id="LAZL01000002">
    <property type="protein sequence ID" value="KMT66943.1"/>
    <property type="molecule type" value="Genomic_DNA"/>
</dbReference>
<dbReference type="InterPro" id="IPR017853">
    <property type="entry name" value="GH"/>
</dbReference>
<feature type="chain" id="PRO_5005298754" description="Agarase" evidence="2">
    <location>
        <begin position="24"/>
        <end position="800"/>
    </location>
</feature>
<name>A0A0J8H1N8_9ALTE</name>
<dbReference type="OrthoDB" id="5706299at2"/>
<reference evidence="5 6" key="1">
    <citation type="submission" date="2015-04" db="EMBL/GenBank/DDBJ databases">
        <title>Draft Genome Sequence of the Novel Agar-Digesting Marine Bacterium Q1.</title>
        <authorList>
            <person name="Li Y."/>
            <person name="Li D."/>
            <person name="Chen G."/>
            <person name="Du Z."/>
        </authorList>
    </citation>
    <scope>NUCLEOTIDE SEQUENCE [LARGE SCALE GENOMIC DNA]</scope>
    <source>
        <strain evidence="5 6">Q1</strain>
    </source>
</reference>
<dbReference type="Gene3D" id="2.60.120.1200">
    <property type="match status" value="1"/>
</dbReference>
<accession>A0A0J8H1N8</accession>
<keyword evidence="6" id="KW-1185">Reference proteome</keyword>
<dbReference type="Pfam" id="PF18206">
    <property type="entry name" value="Porphyrn_cat_1"/>
    <property type="match status" value="1"/>
</dbReference>
<sequence>MYTSTTKYTKLASLIILALSLSACGGASVDTDTDSPTTPPDKTDTTPNAFSFTDQTSVALASKIISAPITISGIDTKTDIEITGGEYSINNGPFTSTKGQVENNQIIRVRLTSSNDYNNATLAKLTIGGVSDNFDVTTLTFPGVQVDINLDTKHSINGFETFDRQKYITIHATHIEPDWGENDSHSANAANKDPDLMLNFVNNYDVYFGRETGSNKWHLRNVAEDANKAGFVDEALVAKRGGDTKWAYSNNVKKLNQDGRAEEARGTDIIIGAQQHPYWPEGTLINPVNANNTNWAFSTTDTNDEPLGTATGHYLAHYLAKFFKQSGDTQGQPKPKYFEVMNEPLYDLTTVRSGSNRVDPATVYEFHNTVAAEIKKLPENSDILVGGYTVAFPDFDKDNFQRWFDRDKQFIDIAGSNMDFYSIHLYDFPCFQNSERYRKGSNAEATMDMMEHYSLIATGTMKPYVISEYGAAIHCLNKEGWSPRRNTYQLRAANSMLVQFLERPDVIAKSIPFFVVKAEWGRNDFPYGPRLMIQEFERTGDTSQKDWVYSDIVMFYQLWSDVNGTRVETKSSNLDIQVDSYVNGKKAYVILNNLEFNDVDVKLNTLGLNGNQVSAVKIKHLKTLDGADLETSLITTESQTLPNVVSLGAEATMIIEVSYTQDVQISEEIQEKKYYATDYLKTIEANKEIEYTINDVVIGNQGEAVLRIAVGRDHGMSLTPTVKVNGTQITVPTNFRGYDQKQGSTLTGRVNFFGVLEIPVDYSLLQASNKVSLTFADTGGRVASASLQVFNGSKTLVRSF</sequence>
<dbReference type="AlphaFoldDB" id="A0A0J8H1N8"/>
<feature type="domain" description="Beta-porphyranase A C-terminal" evidence="3">
    <location>
        <begin position="690"/>
        <end position="790"/>
    </location>
</feature>
<dbReference type="PATRIC" id="fig|1513271.3.peg.478"/>
<evidence type="ECO:0000313" key="6">
    <source>
        <dbReference type="Proteomes" id="UP000037600"/>
    </source>
</evidence>
<dbReference type="Pfam" id="PF18040">
    <property type="entry name" value="BPA_C"/>
    <property type="match status" value="1"/>
</dbReference>
<dbReference type="CDD" id="cd21510">
    <property type="entry name" value="agarase_cat"/>
    <property type="match status" value="1"/>
</dbReference>
<dbReference type="Gene3D" id="3.20.20.80">
    <property type="entry name" value="Glycosidases"/>
    <property type="match status" value="1"/>
</dbReference>
<gene>
    <name evidence="5" type="ORF">XM47_02255</name>
</gene>
<dbReference type="InterPro" id="IPR040527">
    <property type="entry name" value="Beta-sand_Porphyrn"/>
</dbReference>
<feature type="region of interest" description="Disordered" evidence="1">
    <location>
        <begin position="28"/>
        <end position="49"/>
    </location>
</feature>
<dbReference type="SUPFAM" id="SSF51445">
    <property type="entry name" value="(Trans)glycosidases"/>
    <property type="match status" value="1"/>
</dbReference>
<dbReference type="PROSITE" id="PS51257">
    <property type="entry name" value="PROKAR_LIPOPROTEIN"/>
    <property type="match status" value="1"/>
</dbReference>
<feature type="domain" description="Porphyranase beta-sandwich" evidence="4">
    <location>
        <begin position="575"/>
        <end position="681"/>
    </location>
</feature>
<comment type="caution">
    <text evidence="5">The sequence shown here is derived from an EMBL/GenBank/DDBJ whole genome shotgun (WGS) entry which is preliminary data.</text>
</comment>
<evidence type="ECO:0008006" key="7">
    <source>
        <dbReference type="Google" id="ProtNLM"/>
    </source>
</evidence>
<proteinExistence type="predicted"/>
<dbReference type="Proteomes" id="UP000037600">
    <property type="component" value="Unassembled WGS sequence"/>
</dbReference>
<dbReference type="RefSeq" id="WP_048688942.1">
    <property type="nucleotide sequence ID" value="NZ_KQ130482.1"/>
</dbReference>
<evidence type="ECO:0000313" key="5">
    <source>
        <dbReference type="EMBL" id="KMT66943.1"/>
    </source>
</evidence>
<feature type="signal peptide" evidence="2">
    <location>
        <begin position="1"/>
        <end position="23"/>
    </location>
</feature>
<evidence type="ECO:0000259" key="3">
    <source>
        <dbReference type="Pfam" id="PF18040"/>
    </source>
</evidence>
<protein>
    <recommendedName>
        <fullName evidence="7">Agarase</fullName>
    </recommendedName>
</protein>
<dbReference type="InterPro" id="IPR041224">
    <property type="entry name" value="BPA_C"/>
</dbReference>